<feature type="domain" description="MEDS" evidence="2">
    <location>
        <begin position="73"/>
        <end position="213"/>
    </location>
</feature>
<dbReference type="InterPro" id="IPR025847">
    <property type="entry name" value="MEDS_domain"/>
</dbReference>
<dbReference type="EMBL" id="UOGA01000166">
    <property type="protein sequence ID" value="VAX20030.1"/>
    <property type="molecule type" value="Genomic_DNA"/>
</dbReference>
<reference evidence="3" key="1">
    <citation type="submission" date="2018-06" db="EMBL/GenBank/DDBJ databases">
        <authorList>
            <person name="Zhirakovskaya E."/>
        </authorList>
    </citation>
    <scope>NUCLEOTIDE SEQUENCE</scope>
</reference>
<dbReference type="GO" id="GO:0003677">
    <property type="term" value="F:DNA binding"/>
    <property type="evidence" value="ECO:0007669"/>
    <property type="project" value="InterPro"/>
</dbReference>
<evidence type="ECO:0000259" key="1">
    <source>
        <dbReference type="Pfam" id="PF12728"/>
    </source>
</evidence>
<evidence type="ECO:0000259" key="2">
    <source>
        <dbReference type="Pfam" id="PF14417"/>
    </source>
</evidence>
<dbReference type="SUPFAM" id="SSF46955">
    <property type="entry name" value="Putative DNA-binding domain"/>
    <property type="match status" value="1"/>
</dbReference>
<gene>
    <name evidence="3" type="ORF">MNBD_NITROSPINAE04-2724</name>
</gene>
<dbReference type="Pfam" id="PF14417">
    <property type="entry name" value="MEDS"/>
    <property type="match status" value="1"/>
</dbReference>
<proteinExistence type="predicted"/>
<dbReference type="AlphaFoldDB" id="A0A3B1CB84"/>
<sequence>MEYLTVEEVAKSLKIHMNTVYKMCRQGTIPAIKMGKEWRVDRHEFIKLMKGKSDPVEAEISSEFIKRTFKKGHLLGVFPDKKSVLEFEIAYFLAASKEKYRFFKACWWQHPDDIRHSFAEGGLPVETMEADGSLIIESLSEEFEKHGAVGAAATWLKATTGALEKGYKGLVGAGSPGFDCCGEYSDLLGFENSLGKMLKDQPVMGVCSYVMDMKLSGALSKLLDLIKLHDRFFIYSNGKSVIAEVSEN</sequence>
<dbReference type="InterPro" id="IPR010093">
    <property type="entry name" value="SinI_DNA-bd"/>
</dbReference>
<dbReference type="Pfam" id="PF12728">
    <property type="entry name" value="HTH_17"/>
    <property type="match status" value="1"/>
</dbReference>
<evidence type="ECO:0000313" key="3">
    <source>
        <dbReference type="EMBL" id="VAX20030.1"/>
    </source>
</evidence>
<organism evidence="3">
    <name type="scientific">hydrothermal vent metagenome</name>
    <dbReference type="NCBI Taxonomy" id="652676"/>
    <lineage>
        <taxon>unclassified sequences</taxon>
        <taxon>metagenomes</taxon>
        <taxon>ecological metagenomes</taxon>
    </lineage>
</organism>
<accession>A0A3B1CB84</accession>
<dbReference type="InterPro" id="IPR041657">
    <property type="entry name" value="HTH_17"/>
</dbReference>
<name>A0A3B1CB84_9ZZZZ</name>
<dbReference type="NCBIfam" id="TIGR01764">
    <property type="entry name" value="excise"/>
    <property type="match status" value="1"/>
</dbReference>
<dbReference type="InterPro" id="IPR009061">
    <property type="entry name" value="DNA-bd_dom_put_sf"/>
</dbReference>
<protein>
    <submittedName>
        <fullName evidence="3">Permease of the drug/metabolite transporter (DMT) superfamily</fullName>
    </submittedName>
</protein>
<feature type="domain" description="Helix-turn-helix" evidence="1">
    <location>
        <begin position="3"/>
        <end position="52"/>
    </location>
</feature>